<feature type="transmembrane region" description="Helical" evidence="1">
    <location>
        <begin position="79"/>
        <end position="100"/>
    </location>
</feature>
<feature type="transmembrane region" description="Helical" evidence="1">
    <location>
        <begin position="112"/>
        <end position="135"/>
    </location>
</feature>
<sequence>MVSFRVFLILEKIYVVLCLVVSFFEFGVFLLQFINSNGRFPETLRNFSVMLLSVVSVIACLYLSYGVSKKNIIVVKGYIWYFVVKFILYYILAMYTIYYFGRDKPDVNVNFWFISTTAVTFSHFYFIIWMLSAIIRNIEANRVVEIESDALKTAQLLKWNQSTSV</sequence>
<evidence type="ECO:0000256" key="1">
    <source>
        <dbReference type="SAM" id="Phobius"/>
    </source>
</evidence>
<feature type="transmembrane region" description="Helical" evidence="1">
    <location>
        <begin position="12"/>
        <end position="34"/>
    </location>
</feature>
<proteinExistence type="predicted"/>
<reference evidence="2" key="1">
    <citation type="submission" date="2021-05" db="EMBL/GenBank/DDBJ databases">
        <authorList>
            <person name="Alioto T."/>
            <person name="Alioto T."/>
            <person name="Gomez Garrido J."/>
        </authorList>
    </citation>
    <scope>NUCLEOTIDE SEQUENCE</scope>
</reference>
<keyword evidence="1" id="KW-1133">Transmembrane helix</keyword>
<dbReference type="AlphaFoldDB" id="A0A8D8CW31"/>
<name>A0A8D8CW31_CULPI</name>
<keyword evidence="1" id="KW-0812">Transmembrane</keyword>
<dbReference type="EMBL" id="HBUE01135670">
    <property type="protein sequence ID" value="CAG6498472.1"/>
    <property type="molecule type" value="Transcribed_RNA"/>
</dbReference>
<protein>
    <submittedName>
        <fullName evidence="2">(northern house mosquito) hypothetical protein</fullName>
    </submittedName>
</protein>
<organism evidence="2">
    <name type="scientific">Culex pipiens</name>
    <name type="common">House mosquito</name>
    <dbReference type="NCBI Taxonomy" id="7175"/>
    <lineage>
        <taxon>Eukaryota</taxon>
        <taxon>Metazoa</taxon>
        <taxon>Ecdysozoa</taxon>
        <taxon>Arthropoda</taxon>
        <taxon>Hexapoda</taxon>
        <taxon>Insecta</taxon>
        <taxon>Pterygota</taxon>
        <taxon>Neoptera</taxon>
        <taxon>Endopterygota</taxon>
        <taxon>Diptera</taxon>
        <taxon>Nematocera</taxon>
        <taxon>Culicoidea</taxon>
        <taxon>Culicidae</taxon>
        <taxon>Culicinae</taxon>
        <taxon>Culicini</taxon>
        <taxon>Culex</taxon>
        <taxon>Culex</taxon>
    </lineage>
</organism>
<accession>A0A8D8CW31</accession>
<feature type="transmembrane region" description="Helical" evidence="1">
    <location>
        <begin position="46"/>
        <end position="67"/>
    </location>
</feature>
<keyword evidence="1" id="KW-0472">Membrane</keyword>
<evidence type="ECO:0000313" key="2">
    <source>
        <dbReference type="EMBL" id="CAG6498472.1"/>
    </source>
</evidence>